<dbReference type="Proteomes" id="UP000002207">
    <property type="component" value="Chromosome"/>
</dbReference>
<evidence type="ECO:0000313" key="1">
    <source>
        <dbReference type="EMBL" id="ACO34114.1"/>
    </source>
</evidence>
<dbReference type="KEGG" id="aca:ACP_2494"/>
<dbReference type="HOGENOM" id="CLU_3380048_0_0_0"/>
<reference evidence="1 2" key="1">
    <citation type="journal article" date="2009" name="Appl. Environ. Microbiol.">
        <title>Three genomes from the phylum Acidobacteria provide insight into the lifestyles of these microorganisms in soils.</title>
        <authorList>
            <person name="Ward N.L."/>
            <person name="Challacombe J.F."/>
            <person name="Janssen P.H."/>
            <person name="Henrissat B."/>
            <person name="Coutinho P.M."/>
            <person name="Wu M."/>
            <person name="Xie G."/>
            <person name="Haft D.H."/>
            <person name="Sait M."/>
            <person name="Badger J."/>
            <person name="Barabote R.D."/>
            <person name="Bradley B."/>
            <person name="Brettin T.S."/>
            <person name="Brinkac L.M."/>
            <person name="Bruce D."/>
            <person name="Creasy T."/>
            <person name="Daugherty S.C."/>
            <person name="Davidsen T.M."/>
            <person name="DeBoy R.T."/>
            <person name="Detter J.C."/>
            <person name="Dodson R.J."/>
            <person name="Durkin A.S."/>
            <person name="Ganapathy A."/>
            <person name="Gwinn-Giglio M."/>
            <person name="Han C.S."/>
            <person name="Khouri H."/>
            <person name="Kiss H."/>
            <person name="Kothari S.P."/>
            <person name="Madupu R."/>
            <person name="Nelson K.E."/>
            <person name="Nelson W.C."/>
            <person name="Paulsen I."/>
            <person name="Penn K."/>
            <person name="Ren Q."/>
            <person name="Rosovitz M.J."/>
            <person name="Selengut J.D."/>
            <person name="Shrivastava S."/>
            <person name="Sullivan S.A."/>
            <person name="Tapia R."/>
            <person name="Thompson L.S."/>
            <person name="Watkins K.L."/>
            <person name="Yang Q."/>
            <person name="Yu C."/>
            <person name="Zafar N."/>
            <person name="Zhou L."/>
            <person name="Kuske C.R."/>
        </authorList>
    </citation>
    <scope>NUCLEOTIDE SEQUENCE [LARGE SCALE GENOMIC DNA]</scope>
    <source>
        <strain evidence="2">ATCC 51196 / DSM 11244 / BCRC 80197 / JCM 7670 / NBRC 15755 / NCIMB 13165 / 161</strain>
    </source>
</reference>
<accession>C1F1U9</accession>
<dbReference type="AlphaFoldDB" id="C1F1U9"/>
<name>C1F1U9_ACIC5</name>
<organism evidence="1 2">
    <name type="scientific">Acidobacterium capsulatum (strain ATCC 51196 / DSM 11244 / BCRC 80197 / JCM 7670 / NBRC 15755 / NCIMB 13165 / 161)</name>
    <dbReference type="NCBI Taxonomy" id="240015"/>
    <lineage>
        <taxon>Bacteria</taxon>
        <taxon>Pseudomonadati</taxon>
        <taxon>Acidobacteriota</taxon>
        <taxon>Terriglobia</taxon>
        <taxon>Terriglobales</taxon>
        <taxon>Acidobacteriaceae</taxon>
        <taxon>Acidobacterium</taxon>
    </lineage>
</organism>
<sequence>MPKLHRIDLLDHDRVSFYAYDYHGFNDRYGQYG</sequence>
<keyword evidence="2" id="KW-1185">Reference proteome</keyword>
<dbReference type="STRING" id="240015.ACP_2494"/>
<dbReference type="InParanoid" id="C1F1U9"/>
<evidence type="ECO:0000313" key="2">
    <source>
        <dbReference type="Proteomes" id="UP000002207"/>
    </source>
</evidence>
<protein>
    <submittedName>
        <fullName evidence="1">Uncharacterized protein</fullName>
    </submittedName>
</protein>
<dbReference type="EMBL" id="CP001472">
    <property type="protein sequence ID" value="ACO34114.1"/>
    <property type="molecule type" value="Genomic_DNA"/>
</dbReference>
<gene>
    <name evidence="1" type="ordered locus">ACP_2494</name>
</gene>
<proteinExistence type="predicted"/>